<evidence type="ECO:0000259" key="2">
    <source>
        <dbReference type="Pfam" id="PF03795"/>
    </source>
</evidence>
<dbReference type="InterPro" id="IPR011008">
    <property type="entry name" value="Dimeric_a/b-barrel"/>
</dbReference>
<dbReference type="PANTHER" id="PTHR35174:SF3">
    <property type="entry name" value="BLL7171 PROTEIN"/>
    <property type="match status" value="1"/>
</dbReference>
<accession>A0ABQ2B5I1</accession>
<protein>
    <recommendedName>
        <fullName evidence="2">YCII-related domain-containing protein</fullName>
    </recommendedName>
</protein>
<dbReference type="RefSeq" id="WP_188523562.1">
    <property type="nucleotide sequence ID" value="NZ_BMDG01000006.1"/>
</dbReference>
<organism evidence="3 4">
    <name type="scientific">Isoptericola cucumis</name>
    <dbReference type="NCBI Taxonomy" id="1776856"/>
    <lineage>
        <taxon>Bacteria</taxon>
        <taxon>Bacillati</taxon>
        <taxon>Actinomycetota</taxon>
        <taxon>Actinomycetes</taxon>
        <taxon>Micrococcales</taxon>
        <taxon>Promicromonosporaceae</taxon>
        <taxon>Isoptericola</taxon>
    </lineage>
</organism>
<evidence type="ECO:0000256" key="1">
    <source>
        <dbReference type="ARBA" id="ARBA00007689"/>
    </source>
</evidence>
<dbReference type="Gene3D" id="3.30.70.1060">
    <property type="entry name" value="Dimeric alpha+beta barrel"/>
    <property type="match status" value="1"/>
</dbReference>
<dbReference type="Pfam" id="PF03795">
    <property type="entry name" value="YCII"/>
    <property type="match status" value="1"/>
</dbReference>
<feature type="domain" description="YCII-related" evidence="2">
    <location>
        <begin position="5"/>
        <end position="100"/>
    </location>
</feature>
<dbReference type="EMBL" id="BMDG01000006">
    <property type="protein sequence ID" value="GGI08209.1"/>
    <property type="molecule type" value="Genomic_DNA"/>
</dbReference>
<evidence type="ECO:0000313" key="3">
    <source>
        <dbReference type="EMBL" id="GGI08209.1"/>
    </source>
</evidence>
<sequence length="127" mass="13493">MTTYVVLLPGVEDAWEHASAEERAAVYAKHGEFARVLAERGHRVTGGAELEQSRDAKQVTRDAAGRVVVTDGLYAETTEQLTGFYLVESDDLDDLLQVSAILVGHLGDGDAGTVEVRAVVEHAGGAS</sequence>
<reference evidence="4" key="1">
    <citation type="journal article" date="2019" name="Int. J. Syst. Evol. Microbiol.">
        <title>The Global Catalogue of Microorganisms (GCM) 10K type strain sequencing project: providing services to taxonomists for standard genome sequencing and annotation.</title>
        <authorList>
            <consortium name="The Broad Institute Genomics Platform"/>
            <consortium name="The Broad Institute Genome Sequencing Center for Infectious Disease"/>
            <person name="Wu L."/>
            <person name="Ma J."/>
        </authorList>
    </citation>
    <scope>NUCLEOTIDE SEQUENCE [LARGE SCALE GENOMIC DNA]</scope>
    <source>
        <strain evidence="4">CCM 8653</strain>
    </source>
</reference>
<comment type="similarity">
    <text evidence="1">Belongs to the YciI family.</text>
</comment>
<name>A0ABQ2B5I1_9MICO</name>
<dbReference type="PANTHER" id="PTHR35174">
    <property type="entry name" value="BLL7171 PROTEIN-RELATED"/>
    <property type="match status" value="1"/>
</dbReference>
<dbReference type="InterPro" id="IPR005545">
    <property type="entry name" value="YCII"/>
</dbReference>
<gene>
    <name evidence="3" type="ORF">GCM10007368_20020</name>
</gene>
<dbReference type="Proteomes" id="UP000632535">
    <property type="component" value="Unassembled WGS sequence"/>
</dbReference>
<comment type="caution">
    <text evidence="3">The sequence shown here is derived from an EMBL/GenBank/DDBJ whole genome shotgun (WGS) entry which is preliminary data.</text>
</comment>
<dbReference type="SUPFAM" id="SSF54909">
    <property type="entry name" value="Dimeric alpha+beta barrel"/>
    <property type="match status" value="1"/>
</dbReference>
<keyword evidence="4" id="KW-1185">Reference proteome</keyword>
<evidence type="ECO:0000313" key="4">
    <source>
        <dbReference type="Proteomes" id="UP000632535"/>
    </source>
</evidence>
<proteinExistence type="inferred from homology"/>